<dbReference type="Proteomes" id="UP000681526">
    <property type="component" value="Unassembled WGS sequence"/>
</dbReference>
<dbReference type="InterPro" id="IPR025942">
    <property type="entry name" value="SpoVIF"/>
</dbReference>
<sequence length="92" mass="10195">MSGKNLSKDVLNVVKKKTGKPISEQQVKKLAGSVTAKTFQNEAELRRLIKQVSAVANVPVSEDTVNDIVNAVRKSGMNMEQLESLIRTMIRR</sequence>
<evidence type="ECO:0000313" key="1">
    <source>
        <dbReference type="EMBL" id="CAG5088063.1"/>
    </source>
</evidence>
<organism evidence="1 2">
    <name type="scientific">Thermobacillus xylanilyticus</name>
    <dbReference type="NCBI Taxonomy" id="76633"/>
    <lineage>
        <taxon>Bacteria</taxon>
        <taxon>Bacillati</taxon>
        <taxon>Bacillota</taxon>
        <taxon>Bacilli</taxon>
        <taxon>Bacillales</taxon>
        <taxon>Paenibacillaceae</taxon>
        <taxon>Thermobacillus</taxon>
    </lineage>
</organism>
<comment type="caution">
    <text evidence="1">The sequence shown here is derived from an EMBL/GenBank/DDBJ whole genome shotgun (WGS) entry which is preliminary data.</text>
</comment>
<dbReference type="Pfam" id="PF14069">
    <property type="entry name" value="SpoVIF"/>
    <property type="match status" value="1"/>
</dbReference>
<gene>
    <name evidence="1" type="primary">txxe 2273</name>
    <name evidence="1" type="ORF">TXXE_11510</name>
</gene>
<keyword evidence="2" id="KW-1185">Reference proteome</keyword>
<name>A0ABN7S3C4_THEXY</name>
<accession>A0ABN7S3C4</accession>
<reference evidence="1 2" key="1">
    <citation type="submission" date="2021-04" db="EMBL/GenBank/DDBJ databases">
        <authorList>
            <person name="Rakotoarivonina H."/>
        </authorList>
    </citation>
    <scope>NUCLEOTIDE SEQUENCE [LARGE SCALE GENOMIC DNA]</scope>
    <source>
        <strain evidence="1 2">XE</strain>
    </source>
</reference>
<evidence type="ECO:0008006" key="3">
    <source>
        <dbReference type="Google" id="ProtNLM"/>
    </source>
</evidence>
<protein>
    <recommendedName>
        <fullName evidence="3">Stage VI sporulation protein F</fullName>
    </recommendedName>
</protein>
<evidence type="ECO:0000313" key="2">
    <source>
        <dbReference type="Proteomes" id="UP000681526"/>
    </source>
</evidence>
<dbReference type="EMBL" id="CAJRAY010000053">
    <property type="protein sequence ID" value="CAG5088063.1"/>
    <property type="molecule type" value="Genomic_DNA"/>
</dbReference>
<dbReference type="RefSeq" id="WP_015254748.1">
    <property type="nucleotide sequence ID" value="NZ_CAJRAY010000053.1"/>
</dbReference>
<proteinExistence type="predicted"/>